<evidence type="ECO:0000256" key="5">
    <source>
        <dbReference type="ARBA" id="ARBA00022692"/>
    </source>
</evidence>
<keyword evidence="3" id="KW-0813">Transport</keyword>
<comment type="similarity">
    <text evidence="2">Belongs to the binding-protein-dependent transport system permease family. FecCD subfamily.</text>
</comment>
<dbReference type="Gene3D" id="1.10.3470.10">
    <property type="entry name" value="ABC transporter involved in vitamin B12 uptake, BtuC"/>
    <property type="match status" value="2"/>
</dbReference>
<feature type="transmembrane region" description="Helical" evidence="8">
    <location>
        <begin position="237"/>
        <end position="268"/>
    </location>
</feature>
<dbReference type="PANTHER" id="PTHR30472">
    <property type="entry name" value="FERRIC ENTEROBACTIN TRANSPORT SYSTEM PERMEASE PROTEIN"/>
    <property type="match status" value="1"/>
</dbReference>
<feature type="transmembrane region" description="Helical" evidence="8">
    <location>
        <begin position="426"/>
        <end position="445"/>
    </location>
</feature>
<reference evidence="9 10" key="1">
    <citation type="journal article" date="2021" name="Front. Microbiol.">
        <title>Aerobic Denitrification and Heterotrophic Sulfur Oxidation in the Genus Halomonas Revealed by Six Novel Species Characterizations and Genome-Based Analysis.</title>
        <authorList>
            <person name="Wang L."/>
            <person name="Shao Z."/>
        </authorList>
    </citation>
    <scope>NUCLEOTIDE SEQUENCE [LARGE SCALE GENOMIC DNA]</scope>
    <source>
        <strain evidence="9 10">MCCC 1A13718</strain>
    </source>
</reference>
<feature type="transmembrane region" description="Helical" evidence="8">
    <location>
        <begin position="122"/>
        <end position="140"/>
    </location>
</feature>
<feature type="transmembrane region" description="Helical" evidence="8">
    <location>
        <begin position="93"/>
        <end position="116"/>
    </location>
</feature>
<dbReference type="EMBL" id="CP053383">
    <property type="protein sequence ID" value="QTP58719.1"/>
    <property type="molecule type" value="Genomic_DNA"/>
</dbReference>
<gene>
    <name evidence="9" type="primary">fhuB</name>
    <name evidence="9" type="ORF">HNO53_08365</name>
</gene>
<organism evidence="9 10">
    <name type="scientific">Halomonas sulfidivorans</name>
    <dbReference type="NCBI Taxonomy" id="2733488"/>
    <lineage>
        <taxon>Bacteria</taxon>
        <taxon>Pseudomonadati</taxon>
        <taxon>Pseudomonadota</taxon>
        <taxon>Gammaproteobacteria</taxon>
        <taxon>Oceanospirillales</taxon>
        <taxon>Halomonadaceae</taxon>
        <taxon>Halomonas</taxon>
    </lineage>
</organism>
<keyword evidence="5 8" id="KW-0812">Transmembrane</keyword>
<evidence type="ECO:0000313" key="10">
    <source>
        <dbReference type="Proteomes" id="UP000671845"/>
    </source>
</evidence>
<evidence type="ECO:0000313" key="9">
    <source>
        <dbReference type="EMBL" id="QTP58719.1"/>
    </source>
</evidence>
<dbReference type="CDD" id="cd06550">
    <property type="entry name" value="TM_ABC_iron-siderophores_like"/>
    <property type="match status" value="2"/>
</dbReference>
<keyword evidence="6 8" id="KW-1133">Transmembrane helix</keyword>
<evidence type="ECO:0000256" key="1">
    <source>
        <dbReference type="ARBA" id="ARBA00004651"/>
    </source>
</evidence>
<feature type="transmembrane region" description="Helical" evidence="8">
    <location>
        <begin position="635"/>
        <end position="656"/>
    </location>
</feature>
<dbReference type="Proteomes" id="UP000671845">
    <property type="component" value="Chromosome"/>
</dbReference>
<feature type="transmembrane region" description="Helical" evidence="8">
    <location>
        <begin position="451"/>
        <end position="470"/>
    </location>
</feature>
<sequence>MMGAASYRRAPALALLLLSLPLMMLFWLGLEVQGGMALGLKALVSPSLADTDQLLLHYAWWPRLSVALLAGAGLALAGVLMQQVLRNPLASPTTLGVASGANLALMATTLMAPGLLAIGREWVALAGGGLAMGLVFMLAWRRGMAPIVVVLAGLVVNLYLGALAMALLLLNHEALSGLLIWGAGSLAQNGWDDVLVLWPRLAVGVVAAWFLLRPLTVLELDDASAKSLGVSLKYLRFAGLGLAVFITGSVVSVVGVIGFIGLAAPNIVRLAGARHLGERLLWGTLLGAVLLATTDLLLQHFTALLPTLIPTGAVTGALGAPLLLWLMPRLKLQGNRAPQPSSVLTGRHPAPGRLIGGLSLALLLAVALGLLLGQGGSGWYWLSLDSWDVMQWRVPRVVAAAASGLMLAAAGTLLQRLSANPMASPEVLGVSGGCAIALILAIFLLPSPTSGLLVGAGTLGAFVTLVILVALNRRSGFQPERLLLTGVAVSALFDAVRSVMLAGGDPRGQQVIAWLAGSTYYVDLSSALMVGGLAVLLTLCTLPMTRWLDILPLGAATSRALGIGLDRARLVLLLLVALLTACATLVVGPLSFIGLLAPHMARLLGLSRAHQHLLGAALVGMLLMVLADWVGRQVIFPYEMPAGLVASLIGGAYFLWGLRRM</sequence>
<evidence type="ECO:0000256" key="6">
    <source>
        <dbReference type="ARBA" id="ARBA00022989"/>
    </source>
</evidence>
<evidence type="ECO:0000256" key="2">
    <source>
        <dbReference type="ARBA" id="ARBA00007935"/>
    </source>
</evidence>
<feature type="transmembrane region" description="Helical" evidence="8">
    <location>
        <begin position="354"/>
        <end position="374"/>
    </location>
</feature>
<feature type="transmembrane region" description="Helical" evidence="8">
    <location>
        <begin position="394"/>
        <end position="414"/>
    </location>
</feature>
<keyword evidence="7 8" id="KW-0472">Membrane</keyword>
<dbReference type="SUPFAM" id="SSF81345">
    <property type="entry name" value="ABC transporter involved in vitamin B12 uptake, BtuC"/>
    <property type="match status" value="2"/>
</dbReference>
<feature type="transmembrane region" description="Helical" evidence="8">
    <location>
        <begin position="61"/>
        <end position="81"/>
    </location>
</feature>
<name>A0ABX7WE95_9GAMM</name>
<dbReference type="Pfam" id="PF01032">
    <property type="entry name" value="FecCD"/>
    <property type="match status" value="2"/>
</dbReference>
<accession>A0ABX7WE95</accession>
<dbReference type="RefSeq" id="WP_209477758.1">
    <property type="nucleotide sequence ID" value="NZ_CP053383.1"/>
</dbReference>
<comment type="subcellular location">
    <subcellularLocation>
        <location evidence="1">Cell membrane</location>
        <topology evidence="1">Multi-pass membrane protein</topology>
    </subcellularLocation>
</comment>
<dbReference type="NCBIfam" id="NF007866">
    <property type="entry name" value="PRK10577.1-2"/>
    <property type="match status" value="1"/>
</dbReference>
<dbReference type="InterPro" id="IPR000522">
    <property type="entry name" value="ABC_transptr_permease_BtuC"/>
</dbReference>
<dbReference type="InterPro" id="IPR037294">
    <property type="entry name" value="ABC_BtuC-like"/>
</dbReference>
<evidence type="ECO:0000256" key="4">
    <source>
        <dbReference type="ARBA" id="ARBA00022475"/>
    </source>
</evidence>
<feature type="transmembrane region" description="Helical" evidence="8">
    <location>
        <begin position="280"/>
        <end position="298"/>
    </location>
</feature>
<dbReference type="PANTHER" id="PTHR30472:SF37">
    <property type="entry name" value="FE(3+) DICITRATE TRANSPORT SYSTEM PERMEASE PROTEIN FECD-RELATED"/>
    <property type="match status" value="1"/>
</dbReference>
<evidence type="ECO:0000256" key="7">
    <source>
        <dbReference type="ARBA" id="ARBA00023136"/>
    </source>
</evidence>
<evidence type="ECO:0000256" key="8">
    <source>
        <dbReference type="SAM" id="Phobius"/>
    </source>
</evidence>
<feature type="transmembrane region" description="Helical" evidence="8">
    <location>
        <begin position="147"/>
        <end position="168"/>
    </location>
</feature>
<protein>
    <submittedName>
        <fullName evidence="9">Fe(3+)-hydroxamate ABC transporter permease FhuB</fullName>
    </submittedName>
</protein>
<evidence type="ECO:0000256" key="3">
    <source>
        <dbReference type="ARBA" id="ARBA00022448"/>
    </source>
</evidence>
<keyword evidence="4" id="KW-1003">Cell membrane</keyword>
<feature type="transmembrane region" description="Helical" evidence="8">
    <location>
        <begin position="571"/>
        <end position="597"/>
    </location>
</feature>
<feature type="transmembrane region" description="Helical" evidence="8">
    <location>
        <begin position="609"/>
        <end position="629"/>
    </location>
</feature>
<proteinExistence type="inferred from homology"/>
<feature type="transmembrane region" description="Helical" evidence="8">
    <location>
        <begin position="520"/>
        <end position="540"/>
    </location>
</feature>
<feature type="transmembrane region" description="Helical" evidence="8">
    <location>
        <begin position="304"/>
        <end position="326"/>
    </location>
</feature>
<keyword evidence="10" id="KW-1185">Reference proteome</keyword>